<sequence>MQEIISARNLSLAYERDEIVINSVNLDIYANDFVFITGKSGSGKSTLLKSFYGEISPLAGELNVCMTQMDDIDDKRLCELRQRVGIIFQNYRLINEWNVERNVMLPLIIKGINQNVSKKQVAKLLKHVNMLHKADKYPRELSGGEQQRVAMARALAHNPNLLLCDEPTGNLDEYSSDVIWSLLKSAREFLGTSVVVVTHHIPSTLRIPYRHFVIENGGVHEIA</sequence>
<protein>
    <submittedName>
        <fullName evidence="6">ABC transporter ATP-binding protein</fullName>
    </submittedName>
    <submittedName>
        <fullName evidence="5">Cell division ATP-binding protein FtsE</fullName>
    </submittedName>
</protein>
<evidence type="ECO:0000313" key="6">
    <source>
        <dbReference type="EMBL" id="QPH84903.1"/>
    </source>
</evidence>
<dbReference type="Pfam" id="PF00005">
    <property type="entry name" value="ABC_tran"/>
    <property type="match status" value="1"/>
</dbReference>
<dbReference type="CDD" id="cd03255">
    <property type="entry name" value="ABC_MJ0796_LolCDE_FtsE"/>
    <property type="match status" value="1"/>
</dbReference>
<dbReference type="GO" id="GO:0051301">
    <property type="term" value="P:cell division"/>
    <property type="evidence" value="ECO:0007669"/>
    <property type="project" value="UniProtKB-KW"/>
</dbReference>
<dbReference type="InterPro" id="IPR017871">
    <property type="entry name" value="ABC_transporter-like_CS"/>
</dbReference>
<evidence type="ECO:0000313" key="7">
    <source>
        <dbReference type="EMBL" id="QPH86701.1"/>
    </source>
</evidence>
<dbReference type="GeneID" id="28663071"/>
<dbReference type="Gene3D" id="3.40.50.300">
    <property type="entry name" value="P-loop containing nucleotide triphosphate hydrolases"/>
    <property type="match status" value="1"/>
</dbReference>
<dbReference type="GO" id="GO:0016887">
    <property type="term" value="F:ATP hydrolysis activity"/>
    <property type="evidence" value="ECO:0007669"/>
    <property type="project" value="InterPro"/>
</dbReference>
<dbReference type="EMBL" id="CP049274">
    <property type="protein sequence ID" value="QPH84903.1"/>
    <property type="molecule type" value="Genomic_DNA"/>
</dbReference>
<dbReference type="GO" id="GO:0022857">
    <property type="term" value="F:transmembrane transporter activity"/>
    <property type="evidence" value="ECO:0007669"/>
    <property type="project" value="TreeGrafter"/>
</dbReference>
<proteinExistence type="predicted"/>
<evidence type="ECO:0000313" key="10">
    <source>
        <dbReference type="Proteomes" id="UP000594630"/>
    </source>
</evidence>
<keyword evidence="2" id="KW-0547">Nucleotide-binding</keyword>
<evidence type="ECO:0000313" key="9">
    <source>
        <dbReference type="Proteomes" id="UP000594513"/>
    </source>
</evidence>
<dbReference type="EMBL" id="CP012541">
    <property type="protein sequence ID" value="ALF48046.1"/>
    <property type="molecule type" value="Genomic_DNA"/>
</dbReference>
<dbReference type="SUPFAM" id="SSF52540">
    <property type="entry name" value="P-loop containing nucleoside triphosphate hydrolases"/>
    <property type="match status" value="1"/>
</dbReference>
<dbReference type="PROSITE" id="PS50893">
    <property type="entry name" value="ABC_TRANSPORTER_2"/>
    <property type="match status" value="1"/>
</dbReference>
<dbReference type="Proteomes" id="UP000594630">
    <property type="component" value="Chromosome"/>
</dbReference>
<evidence type="ECO:0000259" key="4">
    <source>
        <dbReference type="PROSITE" id="PS50893"/>
    </source>
</evidence>
<dbReference type="InterPro" id="IPR017911">
    <property type="entry name" value="MacB-like_ATP-bd"/>
</dbReference>
<dbReference type="GO" id="GO:0005886">
    <property type="term" value="C:plasma membrane"/>
    <property type="evidence" value="ECO:0007669"/>
    <property type="project" value="TreeGrafter"/>
</dbReference>
<dbReference type="GO" id="GO:0005524">
    <property type="term" value="F:ATP binding"/>
    <property type="evidence" value="ECO:0007669"/>
    <property type="project" value="UniProtKB-KW"/>
</dbReference>
<reference evidence="8" key="1">
    <citation type="submission" date="2015-08" db="EMBL/GenBank/DDBJ databases">
        <title>Comparative genomics of the Campylobacter concisus group.</title>
        <authorList>
            <person name="Miller W.G."/>
            <person name="Yee E."/>
            <person name="Chapman M.H."/>
            <person name="Huynh S."/>
            <person name="Bono J.L."/>
            <person name="On S.L.W."/>
            <person name="St Leger J."/>
            <person name="Foster G."/>
            <person name="Parker C.T."/>
        </authorList>
    </citation>
    <scope>NUCLEOTIDE SEQUENCE [LARGE SCALE GENOMIC DNA]</scope>
    <source>
        <strain evidence="8">ATCC 33237</strain>
    </source>
</reference>
<evidence type="ECO:0000256" key="3">
    <source>
        <dbReference type="ARBA" id="ARBA00022840"/>
    </source>
</evidence>
<name>A0A0M4SNH3_9BACT</name>
<reference evidence="6" key="4">
    <citation type="submission" date="2020-02" db="EMBL/GenBank/DDBJ databases">
        <title>Analysis of Completed Campylobacter concisus Genomes Identified Genomospecies Features, Novel plasmids and Their Association with Severe Ulcerative Colitis.</title>
        <authorList>
            <person name="Zhang L."/>
        </authorList>
    </citation>
    <scope>NUCLEOTIDE SEQUENCE</scope>
    <source>
        <strain evidence="6">P10CDO-S2</strain>
        <strain evidence="7">P27CDO-S2</strain>
    </source>
</reference>
<organism evidence="5 8">
    <name type="scientific">Campylobacter concisus</name>
    <dbReference type="NCBI Taxonomy" id="199"/>
    <lineage>
        <taxon>Bacteria</taxon>
        <taxon>Pseudomonadati</taxon>
        <taxon>Campylobacterota</taxon>
        <taxon>Epsilonproteobacteria</taxon>
        <taxon>Campylobacterales</taxon>
        <taxon>Campylobacteraceae</taxon>
        <taxon>Campylobacter</taxon>
    </lineage>
</organism>
<dbReference type="PANTHER" id="PTHR24220:SF86">
    <property type="entry name" value="ABC TRANSPORTER ABCH.1"/>
    <property type="match status" value="1"/>
</dbReference>
<evidence type="ECO:0000256" key="2">
    <source>
        <dbReference type="ARBA" id="ARBA00022741"/>
    </source>
</evidence>
<dbReference type="Proteomes" id="UP000594513">
    <property type="component" value="Chromosome"/>
</dbReference>
<feature type="domain" description="ABC transporter" evidence="4">
    <location>
        <begin position="5"/>
        <end position="222"/>
    </location>
</feature>
<dbReference type="InterPro" id="IPR003439">
    <property type="entry name" value="ABC_transporter-like_ATP-bd"/>
</dbReference>
<evidence type="ECO:0000256" key="1">
    <source>
        <dbReference type="ARBA" id="ARBA00022448"/>
    </source>
</evidence>
<dbReference type="RefSeq" id="WP_021091805.1">
    <property type="nucleotide sequence ID" value="NZ_CABMKQ010000042.1"/>
</dbReference>
<evidence type="ECO:0000313" key="5">
    <source>
        <dbReference type="EMBL" id="ALF48046.1"/>
    </source>
</evidence>
<reference evidence="5" key="2">
    <citation type="submission" date="2016-07" db="EMBL/GenBank/DDBJ databases">
        <title>Comparative genomics of the Campylobacter concisus group.</title>
        <authorList>
            <person name="Miller W.G."/>
            <person name="Yee E."/>
            <person name="Chapman M.H."/>
            <person name="Huynh S."/>
            <person name="Bono J.L."/>
            <person name="On S.L.W."/>
            <person name="StLeger J."/>
            <person name="Foster G."/>
            <person name="Parker C.T."/>
        </authorList>
    </citation>
    <scope>NUCLEOTIDE SEQUENCE</scope>
    <source>
        <strain evidence="5">ATCC 33237</strain>
    </source>
</reference>
<evidence type="ECO:0000313" key="8">
    <source>
        <dbReference type="Proteomes" id="UP000066049"/>
    </source>
</evidence>
<keyword evidence="1" id="KW-0813">Transport</keyword>
<dbReference type="EMBL" id="CP049272">
    <property type="protein sequence ID" value="QPH86701.1"/>
    <property type="molecule type" value="Genomic_DNA"/>
</dbReference>
<gene>
    <name evidence="5" type="primary">ftsE</name>
    <name evidence="5" type="ORF">CCON33237_1392</name>
    <name evidence="6" type="ORF">CVT06_07340</name>
    <name evidence="7" type="ORF">CVT17_06885</name>
</gene>
<dbReference type="SMART" id="SM00382">
    <property type="entry name" value="AAA"/>
    <property type="match status" value="1"/>
</dbReference>
<dbReference type="KEGG" id="ccoc:CCON33237_1392"/>
<keyword evidence="3 5" id="KW-0067">ATP-binding</keyword>
<accession>A0A0M4SNH3</accession>
<dbReference type="InterPro" id="IPR027417">
    <property type="entry name" value="P-loop_NTPase"/>
</dbReference>
<dbReference type="PROSITE" id="PS00211">
    <property type="entry name" value="ABC_TRANSPORTER_1"/>
    <property type="match status" value="1"/>
</dbReference>
<dbReference type="PANTHER" id="PTHR24220">
    <property type="entry name" value="IMPORT ATP-BINDING PROTEIN"/>
    <property type="match status" value="1"/>
</dbReference>
<dbReference type="InterPro" id="IPR015854">
    <property type="entry name" value="ABC_transpr_LolD-like"/>
</dbReference>
<keyword evidence="5" id="KW-0131">Cell cycle</keyword>
<reference evidence="9 10" key="3">
    <citation type="journal article" date="2018" name="Emerg. Microbes Infect.">
        <title>Genomic analysis of oral Campylobacter concisus strains identified a potential bacterial molecular marker associated with active Crohn's disease.</title>
        <authorList>
            <person name="Liu F."/>
            <person name="Ma R."/>
            <person name="Tay C.Y.A."/>
            <person name="Octavia S."/>
            <person name="Lan R."/>
            <person name="Chung H.K.L."/>
            <person name="Riordan S.M."/>
            <person name="Grimm M.C."/>
            <person name="Leong R.W."/>
            <person name="Tanaka M.M."/>
            <person name="Connor S."/>
            <person name="Zhang L."/>
        </authorList>
    </citation>
    <scope>NUCLEOTIDE SEQUENCE [LARGE SCALE GENOMIC DNA]</scope>
    <source>
        <strain evidence="6 10">P10CDO-S2</strain>
        <strain evidence="7 9">P27CDO-S2</strain>
    </source>
</reference>
<keyword evidence="5" id="KW-0132">Cell division</keyword>
<dbReference type="InterPro" id="IPR003593">
    <property type="entry name" value="AAA+_ATPase"/>
</dbReference>
<dbReference type="Proteomes" id="UP000066049">
    <property type="component" value="Chromosome"/>
</dbReference>
<dbReference type="AlphaFoldDB" id="A0A0M4SNH3"/>
<dbReference type="PATRIC" id="fig|199.248.peg.1438"/>